<comment type="caution">
    <text evidence="2">The sequence shown here is derived from an EMBL/GenBank/DDBJ whole genome shotgun (WGS) entry which is preliminary data.</text>
</comment>
<organism evidence="2 3">
    <name type="scientific">Hymenoscyphus albidus</name>
    <dbReference type="NCBI Taxonomy" id="595503"/>
    <lineage>
        <taxon>Eukaryota</taxon>
        <taxon>Fungi</taxon>
        <taxon>Dikarya</taxon>
        <taxon>Ascomycota</taxon>
        <taxon>Pezizomycotina</taxon>
        <taxon>Leotiomycetes</taxon>
        <taxon>Helotiales</taxon>
        <taxon>Helotiaceae</taxon>
        <taxon>Hymenoscyphus</taxon>
    </lineage>
</organism>
<accession>A0A9N9Q9N8</accession>
<evidence type="ECO:0000256" key="1">
    <source>
        <dbReference type="SAM" id="MobiDB-lite"/>
    </source>
</evidence>
<feature type="compositionally biased region" description="Basic and acidic residues" evidence="1">
    <location>
        <begin position="850"/>
        <end position="870"/>
    </location>
</feature>
<feature type="compositionally biased region" description="Basic and acidic residues" evidence="1">
    <location>
        <begin position="1155"/>
        <end position="1168"/>
    </location>
</feature>
<feature type="compositionally biased region" description="Low complexity" evidence="1">
    <location>
        <begin position="488"/>
        <end position="500"/>
    </location>
</feature>
<evidence type="ECO:0000313" key="2">
    <source>
        <dbReference type="EMBL" id="CAG8980249.1"/>
    </source>
</evidence>
<dbReference type="Proteomes" id="UP000701801">
    <property type="component" value="Unassembled WGS sequence"/>
</dbReference>
<sequence>MAAELGMIDGETSRRPRRSPFNPGLNLRRSDSQSEVFGRSTGRNRSLSQRRDTFDSVRSEPRELRHRRYDDMAERGQPLRGHMHGEERNLEGRRHFPPGNSHRSFSRATRQDSEISVTPNAKEIARHLHNAQSYMATRGGTQKELPIRIEPTTESNGFGDFPFSVSPTPIEQDGLHSMLPEHGSTPSPEPEMPQRRNERSSFVTPPKKPTVYQQPSVTLVTEDSEGQNHQTPKARVADVQFNLNPTDSRAAKSTPTKHSRHEQAKSQVDTSIPRPILRRSWRSLDRSQRQETSAAIPRSSPLSEDSEDNWKSSNHQVNNYTNQIEKFHTRQERRTSLVNNDRIAPLVKPSVERQPNGRAGLVNIPGQSMASGLGINQNAEVSSDNVKAPPTSLDFGTNGDALIPQKGPTDTEVEPSSTSKSLGERPKNTRPAPTEVDGPQVLHVTHPIERMAGFNTRPFSVTRPISRAIDTHDPSNDGQTMSNLSYGTGTSSNASHTSSTSRKRATVFDALKRITRRDFMSQDDLENMFGTGALVTAFVIRGLQYHQIPCAGHFSMRKADMVKLRSSGSISWKEFAFLGPDEISTLDRILEADGGYAKALVQLKRLRKERGIKLWSDGNRALVAIVYNERIEEESHPNTQIYRRSSITSSAKEDVQASNLRALLPPSLKWASTSKPSQAANEAKNQDIFSRTSQNYAAYTIRVVDPRNTYGDAKSVPSTLTREGFSEEDILRRILELNVKGPRVIKKQHWLLLSQQEQILLAIAEMMAQEKDSRYSWHIAQLEKLEDSSSGFRSVTIYLRRTMKGAIASIAISKRDPWEESSGSSSESLQGGTRSPQRTRRSKRYLQRAPGERLENERDIKIIIDNHQPERGYGYTPTKARIDEFGSDYQPERGERQDTEYSDDYPQRYRHPEPRYEVPAAPMRPRSRSRQSSTGTRHTQTKSSTYGKEPERSRRQSSYQRETARSTATRGSGPPPVIIKKRVYNDYDDDGQHYLAAPPLRKSSPHRRSSFSYRAASHISRPSEYHYRSASIPRRDSVPYPEYYDSRSFNPRPQDGDNLYEDTDVVRGLLLEWTPAGDEIKNMSEEDSGSEESGEEGLNDPTSERRGEEETHKRSAQTPTPVGRSDAEIMNGVDAEKGFHPRRRSYSGESSDPISKGERAPKSLRESG</sequence>
<feature type="region of interest" description="Disordered" evidence="1">
    <location>
        <begin position="381"/>
        <end position="438"/>
    </location>
</feature>
<feature type="compositionally biased region" description="Polar residues" evidence="1">
    <location>
        <begin position="101"/>
        <end position="117"/>
    </location>
</feature>
<dbReference type="OrthoDB" id="3565414at2759"/>
<feature type="compositionally biased region" description="Basic and acidic residues" evidence="1">
    <location>
        <begin position="880"/>
        <end position="916"/>
    </location>
</feature>
<feature type="region of interest" description="Disordered" evidence="1">
    <location>
        <begin position="151"/>
        <end position="215"/>
    </location>
</feature>
<dbReference type="AlphaFoldDB" id="A0A9N9Q9N8"/>
<proteinExistence type="predicted"/>
<feature type="compositionally biased region" description="Basic and acidic residues" evidence="1">
    <location>
        <begin position="49"/>
        <end position="74"/>
    </location>
</feature>
<feature type="compositionally biased region" description="Basic and acidic residues" evidence="1">
    <location>
        <begin position="83"/>
        <end position="94"/>
    </location>
</feature>
<evidence type="ECO:0000313" key="3">
    <source>
        <dbReference type="Proteomes" id="UP000701801"/>
    </source>
</evidence>
<reference evidence="2" key="1">
    <citation type="submission" date="2021-07" db="EMBL/GenBank/DDBJ databases">
        <authorList>
            <person name="Durling M."/>
        </authorList>
    </citation>
    <scope>NUCLEOTIDE SEQUENCE</scope>
</reference>
<gene>
    <name evidence="2" type="ORF">HYALB_00009831</name>
</gene>
<feature type="region of interest" description="Disordered" evidence="1">
    <location>
        <begin position="469"/>
        <end position="502"/>
    </location>
</feature>
<feature type="compositionally biased region" description="Polar residues" evidence="1">
    <location>
        <begin position="476"/>
        <end position="487"/>
    </location>
</feature>
<feature type="compositionally biased region" description="Basic residues" evidence="1">
    <location>
        <begin position="837"/>
        <end position="846"/>
    </location>
</feature>
<protein>
    <submittedName>
        <fullName evidence="2">Uncharacterized protein</fullName>
    </submittedName>
</protein>
<dbReference type="EMBL" id="CAJVRM010000370">
    <property type="protein sequence ID" value="CAG8980249.1"/>
    <property type="molecule type" value="Genomic_DNA"/>
</dbReference>
<feature type="region of interest" description="Disordered" evidence="1">
    <location>
        <begin position="1"/>
        <end position="117"/>
    </location>
</feature>
<feature type="region of interest" description="Disordered" evidence="1">
    <location>
        <begin position="994"/>
        <end position="1168"/>
    </location>
</feature>
<feature type="compositionally biased region" description="Basic and acidic residues" evidence="1">
    <location>
        <begin position="1102"/>
        <end position="1113"/>
    </location>
</feature>
<name>A0A9N9Q9N8_9HELO</name>
<feature type="region of interest" description="Disordered" evidence="1">
    <location>
        <begin position="246"/>
        <end position="318"/>
    </location>
</feature>
<feature type="region of interest" description="Disordered" evidence="1">
    <location>
        <begin position="815"/>
        <end position="979"/>
    </location>
</feature>
<feature type="compositionally biased region" description="Basic and acidic residues" evidence="1">
    <location>
        <begin position="1021"/>
        <end position="1037"/>
    </location>
</feature>
<keyword evidence="3" id="KW-1185">Reference proteome</keyword>
<feature type="compositionally biased region" description="Acidic residues" evidence="1">
    <location>
        <begin position="1085"/>
        <end position="1098"/>
    </location>
</feature>